<keyword evidence="2" id="KW-1185">Reference proteome</keyword>
<gene>
    <name evidence="1" type="ORF">EJF14_50287</name>
</gene>
<protein>
    <submittedName>
        <fullName evidence="1">Alpha-1,2-mannosyltransferase</fullName>
    </submittedName>
</protein>
<evidence type="ECO:0000313" key="2">
    <source>
        <dbReference type="Proteomes" id="UP000326582"/>
    </source>
</evidence>
<proteinExistence type="predicted"/>
<sequence length="636" mass="72329">MYRRVFLVEILFSPAFRYFLFVSIPPASGSMSFLQSFMIRLRLQRRRHKQLFLLISVTIAAIILFVLWSSKDALDTSVSSTSCKYVPGFICSLFFIFEDPKPADISGSPKKLSPGPSGTGSLGHDALIQPKMDHINSFYKGENAQKLVSAHKFYAEVLKDIVEAKPDCAPLEDYKNGRCNAERFETSDEKPMYSEKYLSQFLQLNKTQLDAMMKSHKYILDKLPNEAPKGLYEGDGIVYVGGGKFNWLSLLSVRALRAQGCQLPVEILVPTLEEYELELCSRIFPAMNAKCIYLPTALFGNNQESAKSLTFKGYQYKSLAILLSSFENVLLMDSDNVPAYSPEHLFKSEPFTKTGLVVWPDFWQRSTSPDYYKIAGSEVSKTELLDKYSERFGGYLEQEVVEPLDWLNCPYHERVGAIPNPSSESGQLMISKKSHMKAILLAFYYNSYGPGFYYPLFSQGAQGEGDKETFLAATIVTKGKYYQVGKFLAALGNVRNNEFNGNAMGQYDPAEDLEWNRQKKKLLKSMGKKEAEEAIKKLKPPKIIFVHANTPKLDPWALKNGHDTVDEEGNRYRLYGWGMRSSTGTDFELNTWNHMKVLLCDMNLNLDHFKDINRKQLCHEINEHITFLVSSQDRLD</sequence>
<accession>A0ACD0WPW1</accession>
<evidence type="ECO:0000313" key="1">
    <source>
        <dbReference type="EMBL" id="QFZ29062.1"/>
    </source>
</evidence>
<reference evidence="2" key="1">
    <citation type="journal article" date="2019" name="MBio">
        <title>Comparative genomics for the elucidation of multidrug resistance (MDR) in Candida lusitaniae.</title>
        <authorList>
            <person name="Kannan A."/>
            <person name="Asner S.A."/>
            <person name="Trachsel E."/>
            <person name="Kelly S."/>
            <person name="Parker J."/>
            <person name="Sanglard D."/>
        </authorList>
    </citation>
    <scope>NUCLEOTIDE SEQUENCE [LARGE SCALE GENOMIC DNA]</scope>
    <source>
        <strain evidence="2">P1</strain>
    </source>
</reference>
<dbReference type="EMBL" id="CP038488">
    <property type="protein sequence ID" value="QFZ29062.1"/>
    <property type="molecule type" value="Genomic_DNA"/>
</dbReference>
<organism evidence="1 2">
    <name type="scientific">Clavispora lusitaniae</name>
    <name type="common">Candida lusitaniae</name>
    <dbReference type="NCBI Taxonomy" id="36911"/>
    <lineage>
        <taxon>Eukaryota</taxon>
        <taxon>Fungi</taxon>
        <taxon>Dikarya</taxon>
        <taxon>Ascomycota</taxon>
        <taxon>Saccharomycotina</taxon>
        <taxon>Pichiomycetes</taxon>
        <taxon>Metschnikowiaceae</taxon>
        <taxon>Clavispora</taxon>
    </lineage>
</organism>
<dbReference type="Proteomes" id="UP000326582">
    <property type="component" value="Chromosome 5"/>
</dbReference>
<name>A0ACD0WPW1_CLALS</name>